<dbReference type="GO" id="GO:0022857">
    <property type="term" value="F:transmembrane transporter activity"/>
    <property type="evidence" value="ECO:0007669"/>
    <property type="project" value="TreeGrafter"/>
</dbReference>
<keyword evidence="2" id="KW-0547">Nucleotide-binding</keyword>
<proteinExistence type="predicted"/>
<keyword evidence="1" id="KW-0813">Transport</keyword>
<dbReference type="InterPro" id="IPR007159">
    <property type="entry name" value="SpoVT-AbrB_dom"/>
</dbReference>
<dbReference type="GO" id="GO:0098796">
    <property type="term" value="C:membrane protein complex"/>
    <property type="evidence" value="ECO:0007669"/>
    <property type="project" value="UniProtKB-ARBA"/>
</dbReference>
<keyword evidence="3" id="KW-0067">ATP-binding</keyword>
<dbReference type="SUPFAM" id="SSF89447">
    <property type="entry name" value="AbrB/MazE/MraZ-like"/>
    <property type="match status" value="1"/>
</dbReference>
<dbReference type="InterPro" id="IPR037914">
    <property type="entry name" value="SpoVT-AbrB_sf"/>
</dbReference>
<evidence type="ECO:0000256" key="1">
    <source>
        <dbReference type="ARBA" id="ARBA00022448"/>
    </source>
</evidence>
<dbReference type="GO" id="GO:0005886">
    <property type="term" value="C:plasma membrane"/>
    <property type="evidence" value="ECO:0007669"/>
    <property type="project" value="TreeGrafter"/>
</dbReference>
<dbReference type="CDD" id="cd03255">
    <property type="entry name" value="ABC_MJ0796_LolCDE_FtsE"/>
    <property type="match status" value="1"/>
</dbReference>
<dbReference type="Gene3D" id="2.10.260.10">
    <property type="match status" value="1"/>
</dbReference>
<organism evidence="7 8">
    <name type="scientific">Anaerolinea thermolimosa</name>
    <dbReference type="NCBI Taxonomy" id="229919"/>
    <lineage>
        <taxon>Bacteria</taxon>
        <taxon>Bacillati</taxon>
        <taxon>Chloroflexota</taxon>
        <taxon>Anaerolineae</taxon>
        <taxon>Anaerolineales</taxon>
        <taxon>Anaerolineaceae</taxon>
        <taxon>Anaerolinea</taxon>
    </lineage>
</organism>
<dbReference type="Pfam" id="PF02381">
    <property type="entry name" value="MraZ"/>
    <property type="match status" value="1"/>
</dbReference>
<dbReference type="SMART" id="SM00382">
    <property type="entry name" value="AAA"/>
    <property type="match status" value="1"/>
</dbReference>
<dbReference type="InterPro" id="IPR017911">
    <property type="entry name" value="MacB-like_ATP-bd"/>
</dbReference>
<dbReference type="GO" id="GO:0003677">
    <property type="term" value="F:DNA binding"/>
    <property type="evidence" value="ECO:0007669"/>
    <property type="project" value="UniProtKB-UniRule"/>
</dbReference>
<dbReference type="GO" id="GO:0005524">
    <property type="term" value="F:ATP binding"/>
    <property type="evidence" value="ECO:0007669"/>
    <property type="project" value="UniProtKB-KW"/>
</dbReference>
<dbReference type="AlphaFoldDB" id="A0A3D1JIK1"/>
<dbReference type="InterPro" id="IPR027417">
    <property type="entry name" value="P-loop_NTPase"/>
</dbReference>
<dbReference type="PROSITE" id="PS00211">
    <property type="entry name" value="ABC_TRANSPORTER_1"/>
    <property type="match status" value="1"/>
</dbReference>
<sequence length="344" mass="38411">MIVCENLVKIYKVAELEVVALQGLDLIVNRGEMLGIVGTSGSGKTTLMNILGGMDRPSAGKVFVDGIDLLSLSDTALNQYQRSKVGFVWQQTSRNLIPYLTALENVELPMTMAFITDRRKRREWAEELLSAVGLYERRHHKLTELSGGEQQRVAIAVALANKPVLLLGDEPTGEVDSVTAQTIMDTFRSLRERLDLTIIIVTHDPRIAEQVDRVVAIRDGKISTETIRQVNQLEHVMAGEPKDGEEPEFTNKTVGHQISFKEYVVLDSAGRLQIPKELREKLGIGKRAYLEAGDGCIIIRPTEEEEQMAKHLTLEEQINLLFASEHVPQKKPGSVKKLKLPGWK</sequence>
<evidence type="ECO:0000256" key="4">
    <source>
        <dbReference type="PROSITE-ProRule" id="PRU01076"/>
    </source>
</evidence>
<keyword evidence="4" id="KW-0238">DNA-binding</keyword>
<dbReference type="Proteomes" id="UP000264141">
    <property type="component" value="Unassembled WGS sequence"/>
</dbReference>
<evidence type="ECO:0000259" key="5">
    <source>
        <dbReference type="PROSITE" id="PS50893"/>
    </source>
</evidence>
<dbReference type="InterPro" id="IPR020603">
    <property type="entry name" value="MraZ_dom"/>
</dbReference>
<dbReference type="STRING" id="229919.GCA_001050195_01721"/>
<dbReference type="SUPFAM" id="SSF52540">
    <property type="entry name" value="P-loop containing nucleoside triphosphate hydrolases"/>
    <property type="match status" value="1"/>
</dbReference>
<evidence type="ECO:0000313" key="8">
    <source>
        <dbReference type="Proteomes" id="UP000264141"/>
    </source>
</evidence>
<dbReference type="InterPro" id="IPR017871">
    <property type="entry name" value="ABC_transporter-like_CS"/>
</dbReference>
<evidence type="ECO:0000256" key="2">
    <source>
        <dbReference type="ARBA" id="ARBA00022741"/>
    </source>
</evidence>
<evidence type="ECO:0000313" key="7">
    <source>
        <dbReference type="EMBL" id="HCE17598.1"/>
    </source>
</evidence>
<dbReference type="GO" id="GO:0016887">
    <property type="term" value="F:ATP hydrolysis activity"/>
    <property type="evidence" value="ECO:0007669"/>
    <property type="project" value="InterPro"/>
</dbReference>
<feature type="domain" description="ABC transporter" evidence="5">
    <location>
        <begin position="2"/>
        <end position="244"/>
    </location>
</feature>
<dbReference type="PROSITE" id="PS50893">
    <property type="entry name" value="ABC_TRANSPORTER_2"/>
    <property type="match status" value="1"/>
</dbReference>
<evidence type="ECO:0000256" key="3">
    <source>
        <dbReference type="ARBA" id="ARBA00022840"/>
    </source>
</evidence>
<evidence type="ECO:0000259" key="6">
    <source>
        <dbReference type="PROSITE" id="PS51740"/>
    </source>
</evidence>
<protein>
    <submittedName>
        <fullName evidence="7">ABC transporter</fullName>
    </submittedName>
</protein>
<comment type="caution">
    <text evidence="7">The sequence shown here is derived from an EMBL/GenBank/DDBJ whole genome shotgun (WGS) entry which is preliminary data.</text>
</comment>
<dbReference type="InterPro" id="IPR003439">
    <property type="entry name" value="ABC_transporter-like_ATP-bd"/>
</dbReference>
<reference evidence="7 8" key="1">
    <citation type="journal article" date="2018" name="Nat. Biotechnol.">
        <title>A standardized bacterial taxonomy based on genome phylogeny substantially revises the tree of life.</title>
        <authorList>
            <person name="Parks D.H."/>
            <person name="Chuvochina M."/>
            <person name="Waite D.W."/>
            <person name="Rinke C."/>
            <person name="Skarshewski A."/>
            <person name="Chaumeil P.A."/>
            <person name="Hugenholtz P."/>
        </authorList>
    </citation>
    <scope>NUCLEOTIDE SEQUENCE [LARGE SCALE GENOMIC DNA]</scope>
    <source>
        <strain evidence="7">UBA8781</strain>
    </source>
</reference>
<gene>
    <name evidence="7" type="ORF">DEQ80_07040</name>
</gene>
<dbReference type="Gene3D" id="3.40.50.300">
    <property type="entry name" value="P-loop containing nucleotide triphosphate hydrolases"/>
    <property type="match status" value="1"/>
</dbReference>
<dbReference type="SMART" id="SM00966">
    <property type="entry name" value="SpoVT_AbrB"/>
    <property type="match status" value="1"/>
</dbReference>
<dbReference type="InterPro" id="IPR015854">
    <property type="entry name" value="ABC_transpr_LolD-like"/>
</dbReference>
<feature type="domain" description="SpoVT-AbrB" evidence="6">
    <location>
        <begin position="261"/>
        <end position="304"/>
    </location>
</feature>
<dbReference type="PANTHER" id="PTHR24220">
    <property type="entry name" value="IMPORT ATP-BINDING PROTEIN"/>
    <property type="match status" value="1"/>
</dbReference>
<name>A0A3D1JIK1_9CHLR</name>
<dbReference type="FunFam" id="3.40.50.300:FF:000032">
    <property type="entry name" value="Export ABC transporter ATP-binding protein"/>
    <property type="match status" value="1"/>
</dbReference>
<dbReference type="InterPro" id="IPR003593">
    <property type="entry name" value="AAA+_ATPase"/>
</dbReference>
<accession>A0A3D1JIK1</accession>
<dbReference type="EMBL" id="DPBP01000028">
    <property type="protein sequence ID" value="HCE17598.1"/>
    <property type="molecule type" value="Genomic_DNA"/>
</dbReference>
<dbReference type="Pfam" id="PF00005">
    <property type="entry name" value="ABC_tran"/>
    <property type="match status" value="1"/>
</dbReference>
<dbReference type="PROSITE" id="PS51740">
    <property type="entry name" value="SPOVT_ABRB"/>
    <property type="match status" value="1"/>
</dbReference>
<dbReference type="PANTHER" id="PTHR24220:SF685">
    <property type="entry name" value="ABC TRANSPORTER RELATED"/>
    <property type="match status" value="1"/>
</dbReference>